<accession>A0ABP7D6G0</accession>
<evidence type="ECO:0000313" key="5">
    <source>
        <dbReference type="EMBL" id="GAA3698991.1"/>
    </source>
</evidence>
<reference evidence="6" key="1">
    <citation type="journal article" date="2019" name="Int. J. Syst. Evol. Microbiol.">
        <title>The Global Catalogue of Microorganisms (GCM) 10K type strain sequencing project: providing services to taxonomists for standard genome sequencing and annotation.</title>
        <authorList>
            <consortium name="The Broad Institute Genomics Platform"/>
            <consortium name="The Broad Institute Genome Sequencing Center for Infectious Disease"/>
            <person name="Wu L."/>
            <person name="Ma J."/>
        </authorList>
    </citation>
    <scope>NUCLEOTIDE SEQUENCE [LARGE SCALE GENOMIC DNA]</scope>
    <source>
        <strain evidence="6">JCM 17329</strain>
    </source>
</reference>
<dbReference type="PANTHER" id="PTHR38764:SF1">
    <property type="entry name" value="ACYL CARRIER PROTEIN PHOSPHODIESTERASE"/>
    <property type="match status" value="1"/>
</dbReference>
<dbReference type="PANTHER" id="PTHR38764">
    <property type="entry name" value="ACYL CARRIER PROTEIN PHOSPHODIESTERASE"/>
    <property type="match status" value="1"/>
</dbReference>
<evidence type="ECO:0000256" key="4">
    <source>
        <dbReference type="ARBA" id="ARBA00023160"/>
    </source>
</evidence>
<evidence type="ECO:0000256" key="1">
    <source>
        <dbReference type="ARBA" id="ARBA00022516"/>
    </source>
</evidence>
<keyword evidence="2" id="KW-0378">Hydrolase</keyword>
<dbReference type="InterPro" id="IPR007431">
    <property type="entry name" value="ACP_PD"/>
</dbReference>
<keyword evidence="1" id="KW-0444">Lipid biosynthesis</keyword>
<comment type="caution">
    <text evidence="5">The sequence shown here is derived from an EMBL/GenBank/DDBJ whole genome shotgun (WGS) entry which is preliminary data.</text>
</comment>
<dbReference type="PIRSF" id="PIRSF011489">
    <property type="entry name" value="DUF479"/>
    <property type="match status" value="1"/>
</dbReference>
<organism evidence="5 6">
    <name type="scientific">Oceanisphaera sediminis</name>
    <dbReference type="NCBI Taxonomy" id="981381"/>
    <lineage>
        <taxon>Bacteria</taxon>
        <taxon>Pseudomonadati</taxon>
        <taxon>Pseudomonadota</taxon>
        <taxon>Gammaproteobacteria</taxon>
        <taxon>Aeromonadales</taxon>
        <taxon>Aeromonadaceae</taxon>
        <taxon>Oceanisphaera</taxon>
    </lineage>
</organism>
<keyword evidence="6" id="KW-1185">Reference proteome</keyword>
<keyword evidence="4" id="KW-0275">Fatty acid biosynthesis</keyword>
<dbReference type="Pfam" id="PF04336">
    <property type="entry name" value="ACP_PD"/>
    <property type="match status" value="1"/>
</dbReference>
<evidence type="ECO:0000256" key="3">
    <source>
        <dbReference type="ARBA" id="ARBA00023098"/>
    </source>
</evidence>
<keyword evidence="4" id="KW-0276">Fatty acid metabolism</keyword>
<dbReference type="RefSeq" id="WP_344961455.1">
    <property type="nucleotide sequence ID" value="NZ_BAABDS010000002.1"/>
</dbReference>
<gene>
    <name evidence="5" type="ORF">GCM10022421_01590</name>
</gene>
<proteinExistence type="predicted"/>
<name>A0ABP7D6G0_9GAMM</name>
<evidence type="ECO:0000313" key="6">
    <source>
        <dbReference type="Proteomes" id="UP001501479"/>
    </source>
</evidence>
<dbReference type="Proteomes" id="UP001501479">
    <property type="component" value="Unassembled WGS sequence"/>
</dbReference>
<sequence length="200" mass="22848">MNYLAHLHLAHISNTSLPGALLGEYARGSIDPRLPCSLQLGIRLHRRIDSFTDAHPLHAGAVRALPSPFRRYGGIIMDMMFDHFLARHWPRYHDWPLADFIAYSHLQLHPDTHWPDAMVTLVDRLKQHQLLASYQSLEGITLAIGRIDHRFRHPTPLPLCAPLLEQHYAAMEQAFLGFYPELQSFVLDQSRQPWALGLAG</sequence>
<evidence type="ECO:0000256" key="2">
    <source>
        <dbReference type="ARBA" id="ARBA00022801"/>
    </source>
</evidence>
<protein>
    <submittedName>
        <fullName evidence="5">ACP phosphodiesterase</fullName>
    </submittedName>
</protein>
<dbReference type="EMBL" id="BAABDS010000002">
    <property type="protein sequence ID" value="GAA3698991.1"/>
    <property type="molecule type" value="Genomic_DNA"/>
</dbReference>
<keyword evidence="3" id="KW-0443">Lipid metabolism</keyword>